<dbReference type="CDD" id="cd07062">
    <property type="entry name" value="Peptidase_S66_mccF_like"/>
    <property type="match status" value="1"/>
</dbReference>
<comment type="caution">
    <text evidence="6">The sequence shown here is derived from an EMBL/GenBank/DDBJ whole genome shotgun (WGS) entry which is preliminary data.</text>
</comment>
<feature type="domain" description="LD-carboxypeptidase C-terminal" evidence="5">
    <location>
        <begin position="213"/>
        <end position="342"/>
    </location>
</feature>
<dbReference type="Gene3D" id="3.50.30.60">
    <property type="entry name" value="LD-carboxypeptidase A C-terminal domain-like"/>
    <property type="match status" value="1"/>
</dbReference>
<feature type="active site" description="Charge relay system" evidence="3">
    <location>
        <position position="260"/>
    </location>
</feature>
<dbReference type="Proteomes" id="UP000824056">
    <property type="component" value="Unassembled WGS sequence"/>
</dbReference>
<name>A0A9D2FT11_9FIRM</name>
<evidence type="ECO:0000256" key="1">
    <source>
        <dbReference type="ARBA" id="ARBA00010233"/>
    </source>
</evidence>
<reference evidence="6" key="1">
    <citation type="journal article" date="2021" name="PeerJ">
        <title>Extensive microbial diversity within the chicken gut microbiome revealed by metagenomics and culture.</title>
        <authorList>
            <person name="Gilroy R."/>
            <person name="Ravi A."/>
            <person name="Getino M."/>
            <person name="Pursley I."/>
            <person name="Horton D.L."/>
            <person name="Alikhan N.F."/>
            <person name="Baker D."/>
            <person name="Gharbi K."/>
            <person name="Hall N."/>
            <person name="Watson M."/>
            <person name="Adriaenssens E.M."/>
            <person name="Foster-Nyarko E."/>
            <person name="Jarju S."/>
            <person name="Secka A."/>
            <person name="Antonio M."/>
            <person name="Oren A."/>
            <person name="Chaudhuri R.R."/>
            <person name="La Ragione R."/>
            <person name="Hildebrand F."/>
            <person name="Pallen M.J."/>
        </authorList>
    </citation>
    <scope>NUCLEOTIDE SEQUENCE</scope>
    <source>
        <strain evidence="6">1068</strain>
    </source>
</reference>
<feature type="active site" description="Charge relay system" evidence="3">
    <location>
        <position position="327"/>
    </location>
</feature>
<dbReference type="InterPro" id="IPR040449">
    <property type="entry name" value="Peptidase_S66_N"/>
</dbReference>
<accession>A0A9D2FT11</accession>
<keyword evidence="2" id="KW-0378">Hydrolase</keyword>
<dbReference type="AlphaFoldDB" id="A0A9D2FT11"/>
<comment type="similarity">
    <text evidence="1">Belongs to the peptidase S66 family.</text>
</comment>
<dbReference type="SUPFAM" id="SSF52317">
    <property type="entry name" value="Class I glutamine amidotransferase-like"/>
    <property type="match status" value="1"/>
</dbReference>
<dbReference type="SUPFAM" id="SSF141986">
    <property type="entry name" value="LD-carboxypeptidase A C-terminal domain-like"/>
    <property type="match status" value="1"/>
</dbReference>
<organism evidence="6 7">
    <name type="scientific">Candidatus Blautia pullicola</name>
    <dbReference type="NCBI Taxonomy" id="2838498"/>
    <lineage>
        <taxon>Bacteria</taxon>
        <taxon>Bacillati</taxon>
        <taxon>Bacillota</taxon>
        <taxon>Clostridia</taxon>
        <taxon>Lachnospirales</taxon>
        <taxon>Lachnospiraceae</taxon>
        <taxon>Blautia</taxon>
    </lineage>
</organism>
<dbReference type="GO" id="GO:0016787">
    <property type="term" value="F:hydrolase activity"/>
    <property type="evidence" value="ECO:0007669"/>
    <property type="project" value="UniProtKB-KW"/>
</dbReference>
<evidence type="ECO:0000256" key="3">
    <source>
        <dbReference type="PIRSR" id="PIRSR028757-1"/>
    </source>
</evidence>
<evidence type="ECO:0000313" key="6">
    <source>
        <dbReference type="EMBL" id="HIZ66101.1"/>
    </source>
</evidence>
<gene>
    <name evidence="6" type="ORF">H9809_09435</name>
</gene>
<feature type="active site" description="Nucleophile" evidence="3">
    <location>
        <position position="119"/>
    </location>
</feature>
<sequence>MVRPRALKPGDKVAIVSLSSGMLGEEFCRHSLKLGMKRLEEMGLIPVFMPNARKGVEYLDKNPEARAQDLKAAFQDDSISGIICAIGGDDTYRLAPWLMEDEEFKELVRQKPKIFTGFSDTTVNHLMLYRLGLATYYGPCFLCDLAEMEQEMLPYTKRAFQGYFQGMELREIEPSKVWYQERTDFSSKGLGTERIRHQERRGFQLIQGEGNFQGRLLGGCLESIYDLLTGARYGEENVICQKYHLFPEKEEWKGKILFVETCEEKPESKLFENELTELKKRGVFEQVNGIIVGKPQDETYYQEYKEIWKKVIGNPALPVLYNVNFGHAYPRCVIPYGVEVQVLAEEQKIILQHSMFSREKDSDPEK</sequence>
<evidence type="ECO:0000259" key="5">
    <source>
        <dbReference type="Pfam" id="PF17676"/>
    </source>
</evidence>
<evidence type="ECO:0000256" key="2">
    <source>
        <dbReference type="ARBA" id="ARBA00022801"/>
    </source>
</evidence>
<dbReference type="Pfam" id="PF02016">
    <property type="entry name" value="Peptidase_S66"/>
    <property type="match status" value="1"/>
</dbReference>
<protein>
    <submittedName>
        <fullName evidence="6">LD-carboxypeptidase</fullName>
    </submittedName>
</protein>
<dbReference type="InterPro" id="IPR029062">
    <property type="entry name" value="Class_I_gatase-like"/>
</dbReference>
<dbReference type="PANTHER" id="PTHR30237:SF4">
    <property type="entry name" value="LD-CARBOXYPEPTIDASE C-TERMINAL DOMAIN-CONTAINING PROTEIN"/>
    <property type="match status" value="1"/>
</dbReference>
<dbReference type="InterPro" id="IPR003507">
    <property type="entry name" value="S66_fam"/>
</dbReference>
<dbReference type="EMBL" id="DXBG01000219">
    <property type="protein sequence ID" value="HIZ66101.1"/>
    <property type="molecule type" value="Genomic_DNA"/>
</dbReference>
<proteinExistence type="inferred from homology"/>
<dbReference type="InterPro" id="IPR027478">
    <property type="entry name" value="LdcA_N"/>
</dbReference>
<dbReference type="PIRSF" id="PIRSF028757">
    <property type="entry name" value="LD-carboxypeptidase"/>
    <property type="match status" value="1"/>
</dbReference>
<dbReference type="Pfam" id="PF17676">
    <property type="entry name" value="Peptidase_S66C"/>
    <property type="match status" value="1"/>
</dbReference>
<feature type="domain" description="LD-carboxypeptidase N-terminal" evidence="4">
    <location>
        <begin position="13"/>
        <end position="138"/>
    </location>
</feature>
<evidence type="ECO:0000259" key="4">
    <source>
        <dbReference type="Pfam" id="PF02016"/>
    </source>
</evidence>
<dbReference type="PANTHER" id="PTHR30237">
    <property type="entry name" value="MURAMOYLTETRAPEPTIDE CARBOXYPEPTIDASE"/>
    <property type="match status" value="1"/>
</dbReference>
<dbReference type="Gene3D" id="3.40.50.10740">
    <property type="entry name" value="Class I glutamine amidotransferase-like"/>
    <property type="match status" value="1"/>
</dbReference>
<evidence type="ECO:0000313" key="7">
    <source>
        <dbReference type="Proteomes" id="UP000824056"/>
    </source>
</evidence>
<reference evidence="6" key="2">
    <citation type="submission" date="2021-04" db="EMBL/GenBank/DDBJ databases">
        <authorList>
            <person name="Gilroy R."/>
        </authorList>
    </citation>
    <scope>NUCLEOTIDE SEQUENCE</scope>
    <source>
        <strain evidence="6">1068</strain>
    </source>
</reference>
<dbReference type="InterPro" id="IPR040921">
    <property type="entry name" value="Peptidase_S66C"/>
</dbReference>
<dbReference type="InterPro" id="IPR027461">
    <property type="entry name" value="Carboxypeptidase_A_C_sf"/>
</dbReference>